<sequence length="238" mass="27121">MRLVSLVGMRKEERGLSPRMAGGLLILLTLLSTGTAHAQFPSELWHEGKIVLVEGDTLRGLVKYDLPQNLVQYSMADKRIEAFSARKVLFFEIFDASVRRYRQFFALPYVGGNSGADYKTPVFFELLAEGALTLLSREGLETRMYSGSPYYSGYYPYSYGGGVYNPNRLGNTITVLVYTYYLLDENGNITEFTGNKADLLQLMGRKSEEVEKYMKANKLRYEDRSDFVRIVAYYNSLM</sequence>
<accession>A0A1M5L4I6</accession>
<dbReference type="EMBL" id="FQWQ01000001">
    <property type="protein sequence ID" value="SHG60002.1"/>
    <property type="molecule type" value="Genomic_DNA"/>
</dbReference>
<gene>
    <name evidence="1" type="ORF">SAMN04488109_1019</name>
</gene>
<proteinExistence type="predicted"/>
<reference evidence="1 2" key="1">
    <citation type="submission" date="2016-11" db="EMBL/GenBank/DDBJ databases">
        <authorList>
            <person name="Jaros S."/>
            <person name="Januszkiewicz K."/>
            <person name="Wedrychowicz H."/>
        </authorList>
    </citation>
    <scope>NUCLEOTIDE SEQUENCE [LARGE SCALE GENOMIC DNA]</scope>
    <source>
        <strain evidence="1 2">DSM 24574</strain>
    </source>
</reference>
<dbReference type="STRING" id="947013.SAMN04488109_1019"/>
<protein>
    <submittedName>
        <fullName evidence="1">Uncharacterized protein</fullName>
    </submittedName>
</protein>
<organism evidence="1 2">
    <name type="scientific">Chryseolinea serpens</name>
    <dbReference type="NCBI Taxonomy" id="947013"/>
    <lineage>
        <taxon>Bacteria</taxon>
        <taxon>Pseudomonadati</taxon>
        <taxon>Bacteroidota</taxon>
        <taxon>Cytophagia</taxon>
        <taxon>Cytophagales</taxon>
        <taxon>Fulvivirgaceae</taxon>
        <taxon>Chryseolinea</taxon>
    </lineage>
</organism>
<dbReference type="Proteomes" id="UP000184212">
    <property type="component" value="Unassembled WGS sequence"/>
</dbReference>
<dbReference type="RefSeq" id="WP_143164767.1">
    <property type="nucleotide sequence ID" value="NZ_FQWQ01000001.1"/>
</dbReference>
<name>A0A1M5L4I6_9BACT</name>
<evidence type="ECO:0000313" key="2">
    <source>
        <dbReference type="Proteomes" id="UP000184212"/>
    </source>
</evidence>
<dbReference type="OrthoDB" id="979024at2"/>
<keyword evidence="2" id="KW-1185">Reference proteome</keyword>
<evidence type="ECO:0000313" key="1">
    <source>
        <dbReference type="EMBL" id="SHG60002.1"/>
    </source>
</evidence>
<dbReference type="AlphaFoldDB" id="A0A1M5L4I6"/>